<accession>A0A2G5T2F6</accession>
<reference evidence="3" key="1">
    <citation type="submission" date="2017-10" db="EMBL/GenBank/DDBJ databases">
        <title>Rapid genome shrinkage in a self-fertile nematode reveals novel sperm competition proteins.</title>
        <authorList>
            <person name="Yin D."/>
            <person name="Schwarz E.M."/>
            <person name="Thomas C.G."/>
            <person name="Felde R.L."/>
            <person name="Korf I.F."/>
            <person name="Cutter A.D."/>
            <person name="Schartner C.M."/>
            <person name="Ralston E.J."/>
            <person name="Meyer B.J."/>
            <person name="Haag E.S."/>
        </authorList>
    </citation>
    <scope>NUCLEOTIDE SEQUENCE [LARGE SCALE GENOMIC DNA]</scope>
    <source>
        <strain evidence="3">JU1422</strain>
    </source>
</reference>
<feature type="region of interest" description="Disordered" evidence="1">
    <location>
        <begin position="1"/>
        <end position="36"/>
    </location>
</feature>
<sequence length="153" mass="16839">MGLHGKQKEIQRNGPTDPRGGEHETKRETKKKEPHPSVSCCCAAAFCIFCCVKGGRGYGYGGVGCEEKRRQQKEMGYYYSLFQRLDTRKDLPNGSPSVADGDDACGTAALNGFLCTRVVPLMMTVPVFAKSRKKEKMKEIAIEPSRNLVGDDS</sequence>
<name>A0A2G5T2F6_9PELO</name>
<evidence type="ECO:0000313" key="3">
    <source>
        <dbReference type="Proteomes" id="UP000230233"/>
    </source>
</evidence>
<gene>
    <name evidence="2" type="primary">Cnig_chr_X.g26281</name>
    <name evidence="2" type="ORF">B9Z55_026281</name>
</gene>
<keyword evidence="3" id="KW-1185">Reference proteome</keyword>
<evidence type="ECO:0000313" key="2">
    <source>
        <dbReference type="EMBL" id="PIC21457.1"/>
    </source>
</evidence>
<proteinExistence type="predicted"/>
<feature type="compositionally biased region" description="Basic and acidic residues" evidence="1">
    <location>
        <begin position="19"/>
        <end position="35"/>
    </location>
</feature>
<dbReference type="Proteomes" id="UP000230233">
    <property type="component" value="Chromosome X"/>
</dbReference>
<comment type="caution">
    <text evidence="2">The sequence shown here is derived from an EMBL/GenBank/DDBJ whole genome shotgun (WGS) entry which is preliminary data.</text>
</comment>
<dbReference type="AlphaFoldDB" id="A0A2G5T2F6"/>
<organism evidence="2 3">
    <name type="scientific">Caenorhabditis nigoni</name>
    <dbReference type="NCBI Taxonomy" id="1611254"/>
    <lineage>
        <taxon>Eukaryota</taxon>
        <taxon>Metazoa</taxon>
        <taxon>Ecdysozoa</taxon>
        <taxon>Nematoda</taxon>
        <taxon>Chromadorea</taxon>
        <taxon>Rhabditida</taxon>
        <taxon>Rhabditina</taxon>
        <taxon>Rhabditomorpha</taxon>
        <taxon>Rhabditoidea</taxon>
        <taxon>Rhabditidae</taxon>
        <taxon>Peloderinae</taxon>
        <taxon>Caenorhabditis</taxon>
    </lineage>
</organism>
<dbReference type="EMBL" id="PDUG01000006">
    <property type="protein sequence ID" value="PIC21457.1"/>
    <property type="molecule type" value="Genomic_DNA"/>
</dbReference>
<evidence type="ECO:0000256" key="1">
    <source>
        <dbReference type="SAM" id="MobiDB-lite"/>
    </source>
</evidence>
<feature type="compositionally biased region" description="Basic and acidic residues" evidence="1">
    <location>
        <begin position="1"/>
        <end position="11"/>
    </location>
</feature>
<protein>
    <submittedName>
        <fullName evidence="2">Uncharacterized protein</fullName>
    </submittedName>
</protein>